<keyword evidence="6" id="KW-0106">Calcium</keyword>
<dbReference type="PROSITE" id="PS50222">
    <property type="entry name" value="EF_HAND_2"/>
    <property type="match status" value="3"/>
</dbReference>
<keyword evidence="3 12" id="KW-0732">Signal</keyword>
<reference evidence="16" key="1">
    <citation type="submission" date="2017-02" db="UniProtKB">
        <authorList>
            <consortium name="WormBaseParasite"/>
        </authorList>
    </citation>
    <scope>IDENTIFICATION</scope>
</reference>
<feature type="chain" id="PRO_5043132877" description="Reticulocalbin-3" evidence="12">
    <location>
        <begin position="18"/>
        <end position="299"/>
    </location>
</feature>
<dbReference type="AlphaFoldDB" id="A0A0R3WJF6"/>
<comment type="subcellular location">
    <subcellularLocation>
        <location evidence="1">Endoplasmic reticulum lumen</location>
    </subcellularLocation>
</comment>
<dbReference type="Pfam" id="PF13499">
    <property type="entry name" value="EF-hand_7"/>
    <property type="match status" value="1"/>
</dbReference>
<dbReference type="Pfam" id="PF13202">
    <property type="entry name" value="EF-hand_5"/>
    <property type="match status" value="2"/>
</dbReference>
<dbReference type="Proteomes" id="UP000274429">
    <property type="component" value="Unassembled WGS sequence"/>
</dbReference>
<feature type="domain" description="EF-hand" evidence="13">
    <location>
        <begin position="53"/>
        <end position="88"/>
    </location>
</feature>
<evidence type="ECO:0000256" key="8">
    <source>
        <dbReference type="ARBA" id="ARBA00023186"/>
    </source>
</evidence>
<evidence type="ECO:0000313" key="15">
    <source>
        <dbReference type="Proteomes" id="UP000274429"/>
    </source>
</evidence>
<comment type="subunit">
    <text evidence="10">Interacts with PCSK6 (immature form including the propeptide); probably involved in the maturation and the secretion of PCSK6.</text>
</comment>
<keyword evidence="15" id="KW-1185">Reference proteome</keyword>
<evidence type="ECO:0000259" key="13">
    <source>
        <dbReference type="PROSITE" id="PS50222"/>
    </source>
</evidence>
<dbReference type="EMBL" id="UYWX01000101">
    <property type="protein sequence ID" value="VDM17016.1"/>
    <property type="molecule type" value="Genomic_DNA"/>
</dbReference>
<evidence type="ECO:0000256" key="9">
    <source>
        <dbReference type="ARBA" id="ARBA00056975"/>
    </source>
</evidence>
<keyword evidence="5" id="KW-0256">Endoplasmic reticulum</keyword>
<evidence type="ECO:0000256" key="12">
    <source>
        <dbReference type="SAM" id="SignalP"/>
    </source>
</evidence>
<dbReference type="GO" id="GO:0005788">
    <property type="term" value="C:endoplasmic reticulum lumen"/>
    <property type="evidence" value="ECO:0007669"/>
    <property type="project" value="UniProtKB-SubCell"/>
</dbReference>
<evidence type="ECO:0000256" key="11">
    <source>
        <dbReference type="ARBA" id="ARBA00072696"/>
    </source>
</evidence>
<evidence type="ECO:0000256" key="5">
    <source>
        <dbReference type="ARBA" id="ARBA00022824"/>
    </source>
</evidence>
<evidence type="ECO:0000256" key="2">
    <source>
        <dbReference type="ARBA" id="ARBA00022723"/>
    </source>
</evidence>
<dbReference type="Pfam" id="PF13833">
    <property type="entry name" value="EF-hand_8"/>
    <property type="match status" value="1"/>
</dbReference>
<sequence>MFLGFLPFACLIGVVFSKPQDPTLRAHDRKLNDPLVGLDELTSGHSPSTTRKEGEKLLAQLVDKMDLDNDGFISEDEMRMWLKSVASKYVDQDVSRTFDEYRNEFKTDYVTFEQHKNKTSDDYEEDGESDDGELQQTLVRDKRRFEKADADGDGKLTKEEFAAFLHPEEFEHMRDIVIAETLEDLDSNKDGLIDLEEYTRDMWVDDSQSPPEWVRTEQQQFREARDKNKDGFLDREEVYAWLFPADYDHIESELKHLMSETDDDQDGKLSKDEILSHYHVFVGSQATDFGQALYSHDEL</sequence>
<dbReference type="OrthoDB" id="293868at2759"/>
<dbReference type="SUPFAM" id="SSF47473">
    <property type="entry name" value="EF-hand"/>
    <property type="match status" value="2"/>
</dbReference>
<proteinExistence type="predicted"/>
<dbReference type="GO" id="GO:0015031">
    <property type="term" value="P:protein transport"/>
    <property type="evidence" value="ECO:0007669"/>
    <property type="project" value="UniProtKB-ARBA"/>
</dbReference>
<evidence type="ECO:0000313" key="14">
    <source>
        <dbReference type="EMBL" id="VDM17016.1"/>
    </source>
</evidence>
<dbReference type="InterPro" id="IPR011992">
    <property type="entry name" value="EF-hand-dom_pair"/>
</dbReference>
<feature type="signal peptide" evidence="12">
    <location>
        <begin position="1"/>
        <end position="17"/>
    </location>
</feature>
<evidence type="ECO:0000256" key="6">
    <source>
        <dbReference type="ARBA" id="ARBA00022837"/>
    </source>
</evidence>
<organism evidence="16">
    <name type="scientific">Hydatigena taeniaeformis</name>
    <name type="common">Feline tapeworm</name>
    <name type="synonym">Taenia taeniaeformis</name>
    <dbReference type="NCBI Taxonomy" id="6205"/>
    <lineage>
        <taxon>Eukaryota</taxon>
        <taxon>Metazoa</taxon>
        <taxon>Spiralia</taxon>
        <taxon>Lophotrochozoa</taxon>
        <taxon>Platyhelminthes</taxon>
        <taxon>Cestoda</taxon>
        <taxon>Eucestoda</taxon>
        <taxon>Cyclophyllidea</taxon>
        <taxon>Taeniidae</taxon>
        <taxon>Hydatigera</taxon>
    </lineage>
</organism>
<dbReference type="STRING" id="6205.A0A0R3WJF6"/>
<keyword evidence="2" id="KW-0479">Metal-binding</keyword>
<name>A0A0R3WJF6_HYDTA</name>
<dbReference type="SMART" id="SM00054">
    <property type="entry name" value="EFh"/>
    <property type="match status" value="5"/>
</dbReference>
<evidence type="ECO:0000256" key="7">
    <source>
        <dbReference type="ARBA" id="ARBA00023180"/>
    </source>
</evidence>
<dbReference type="WBParaSite" id="TTAC_0000080401-mRNA-1">
    <property type="protein sequence ID" value="TTAC_0000080401-mRNA-1"/>
    <property type="gene ID" value="TTAC_0000080401"/>
</dbReference>
<evidence type="ECO:0000256" key="3">
    <source>
        <dbReference type="ARBA" id="ARBA00022729"/>
    </source>
</evidence>
<feature type="domain" description="EF-hand" evidence="13">
    <location>
        <begin position="136"/>
        <end position="171"/>
    </location>
</feature>
<dbReference type="FunFam" id="1.10.238.10:FF:000104">
    <property type="entry name" value="calumenin isoform X1"/>
    <property type="match status" value="1"/>
</dbReference>
<dbReference type="InterPro" id="IPR018247">
    <property type="entry name" value="EF_Hand_1_Ca_BS"/>
</dbReference>
<dbReference type="PANTHER" id="PTHR10827:SF52">
    <property type="entry name" value="IP16409P"/>
    <property type="match status" value="1"/>
</dbReference>
<feature type="domain" description="EF-hand" evidence="13">
    <location>
        <begin position="249"/>
        <end position="284"/>
    </location>
</feature>
<dbReference type="PROSITE" id="PS00018">
    <property type="entry name" value="EF_HAND_1"/>
    <property type="match status" value="5"/>
</dbReference>
<accession>A0A0R3WJF6</accession>
<protein>
    <recommendedName>
        <fullName evidence="11">Reticulocalbin-3</fullName>
    </recommendedName>
</protein>
<keyword evidence="4" id="KW-0677">Repeat</keyword>
<dbReference type="Gene3D" id="1.10.238.10">
    <property type="entry name" value="EF-hand"/>
    <property type="match status" value="3"/>
</dbReference>
<evidence type="ECO:0000256" key="4">
    <source>
        <dbReference type="ARBA" id="ARBA00022737"/>
    </source>
</evidence>
<dbReference type="InterPro" id="IPR002048">
    <property type="entry name" value="EF_hand_dom"/>
</dbReference>
<evidence type="ECO:0000313" key="16">
    <source>
        <dbReference type="WBParaSite" id="TTAC_0000080401-mRNA-1"/>
    </source>
</evidence>
<comment type="function">
    <text evidence="9">Probable molecular chaperone assisting protein biosynthesis and transport in the endoplasmic reticulum. Required for the proper biosynthesis and transport of pulmonary surfactant-associated protein A/SP-A, pulmonary surfactant-associated protein D/SP-D and the lipid transporter ABCA3. By regulating both the proper expression and the degradation through the endoplasmic reticulum-associated protein degradation pathway of these proteins plays a crucial role in pulmonary surfactant homeostasis. Has an anti-fibrotic activity by negatively regulating the secretion of type I and type III collagens. This calcium-binding protein also transiently associates with immature PCSK6 and regulates its secretion.</text>
</comment>
<gene>
    <name evidence="14" type="ORF">TTAC_LOCUS805</name>
</gene>
<dbReference type="GO" id="GO:0005509">
    <property type="term" value="F:calcium ion binding"/>
    <property type="evidence" value="ECO:0007669"/>
    <property type="project" value="InterPro"/>
</dbReference>
<evidence type="ECO:0000256" key="1">
    <source>
        <dbReference type="ARBA" id="ARBA00004319"/>
    </source>
</evidence>
<evidence type="ECO:0000256" key="10">
    <source>
        <dbReference type="ARBA" id="ARBA00063143"/>
    </source>
</evidence>
<keyword evidence="8" id="KW-0143">Chaperone</keyword>
<keyword evidence="7" id="KW-0325">Glycoprotein</keyword>
<dbReference type="PANTHER" id="PTHR10827">
    <property type="entry name" value="RETICULOCALBIN"/>
    <property type="match status" value="1"/>
</dbReference>
<reference evidence="14 15" key="2">
    <citation type="submission" date="2018-11" db="EMBL/GenBank/DDBJ databases">
        <authorList>
            <consortium name="Pathogen Informatics"/>
        </authorList>
    </citation>
    <scope>NUCLEOTIDE SEQUENCE [LARGE SCALE GENOMIC DNA]</scope>
</reference>